<dbReference type="Gene3D" id="3.30.1330.30">
    <property type="match status" value="1"/>
</dbReference>
<sequence length="104" mass="11145">MKDNMLQNLLNLLSMASRANKIISGDFAIGKAAAGGKVRLLLVAGDTAQNTSLEYKEIASKYSIPLIFLTTTKTDLGHCIGKNERAAVAVCDEGFMKAVTKILK</sequence>
<dbReference type="EMBL" id="JAUSUE010000006">
    <property type="protein sequence ID" value="MDQ0203447.1"/>
    <property type="molecule type" value="Genomic_DNA"/>
</dbReference>
<name>A0ABT9Y6I8_9FIRM</name>
<dbReference type="InterPro" id="IPR004038">
    <property type="entry name" value="Ribosomal_eL8/eL30/eS12/Gad45"/>
</dbReference>
<dbReference type="Proteomes" id="UP001239167">
    <property type="component" value="Unassembled WGS sequence"/>
</dbReference>
<protein>
    <submittedName>
        <fullName evidence="2">Ribosomal protein L7Ae-like RNA K-turn-binding protein</fullName>
    </submittedName>
</protein>
<evidence type="ECO:0000313" key="3">
    <source>
        <dbReference type="Proteomes" id="UP001239167"/>
    </source>
</evidence>
<comment type="caution">
    <text evidence="2">The sequence shown here is derived from an EMBL/GenBank/DDBJ whole genome shotgun (WGS) entry which is preliminary data.</text>
</comment>
<keyword evidence="3" id="KW-1185">Reference proteome</keyword>
<gene>
    <name evidence="2" type="ORF">J2S01_001163</name>
</gene>
<dbReference type="InterPro" id="IPR029064">
    <property type="entry name" value="Ribosomal_eL30-like_sf"/>
</dbReference>
<accession>A0ABT9Y6I8</accession>
<proteinExistence type="predicted"/>
<evidence type="ECO:0000259" key="1">
    <source>
        <dbReference type="Pfam" id="PF01248"/>
    </source>
</evidence>
<dbReference type="RefSeq" id="WP_196604646.1">
    <property type="nucleotide sequence ID" value="NZ_CP116940.1"/>
</dbReference>
<dbReference type="SUPFAM" id="SSF55315">
    <property type="entry name" value="L30e-like"/>
    <property type="match status" value="1"/>
</dbReference>
<feature type="domain" description="Ribosomal protein eL8/eL30/eS12/Gadd45" evidence="1">
    <location>
        <begin position="8"/>
        <end position="97"/>
    </location>
</feature>
<organism evidence="2 3">
    <name type="scientific">Pectinatus haikarae</name>
    <dbReference type="NCBI Taxonomy" id="349096"/>
    <lineage>
        <taxon>Bacteria</taxon>
        <taxon>Bacillati</taxon>
        <taxon>Bacillota</taxon>
        <taxon>Negativicutes</taxon>
        <taxon>Selenomonadales</taxon>
        <taxon>Selenomonadaceae</taxon>
        <taxon>Pectinatus</taxon>
    </lineage>
</organism>
<dbReference type="Pfam" id="PF01248">
    <property type="entry name" value="Ribosomal_L7Ae"/>
    <property type="match status" value="1"/>
</dbReference>
<evidence type="ECO:0000313" key="2">
    <source>
        <dbReference type="EMBL" id="MDQ0203447.1"/>
    </source>
</evidence>
<reference evidence="2 3" key="1">
    <citation type="submission" date="2023-07" db="EMBL/GenBank/DDBJ databases">
        <title>Genomic Encyclopedia of Type Strains, Phase IV (KMG-IV): sequencing the most valuable type-strain genomes for metagenomic binning, comparative biology and taxonomic classification.</title>
        <authorList>
            <person name="Goeker M."/>
        </authorList>
    </citation>
    <scope>NUCLEOTIDE SEQUENCE [LARGE SCALE GENOMIC DNA]</scope>
    <source>
        <strain evidence="2 3">DSM 16980</strain>
    </source>
</reference>